<proteinExistence type="predicted"/>
<dbReference type="EMBL" id="BLXT01000089">
    <property type="protein sequence ID" value="GFN74372.1"/>
    <property type="molecule type" value="Genomic_DNA"/>
</dbReference>
<evidence type="ECO:0000313" key="2">
    <source>
        <dbReference type="Proteomes" id="UP000735302"/>
    </source>
</evidence>
<reference evidence="1 2" key="1">
    <citation type="journal article" date="2021" name="Elife">
        <title>Chloroplast acquisition without the gene transfer in kleptoplastic sea slugs, Plakobranchus ocellatus.</title>
        <authorList>
            <person name="Maeda T."/>
            <person name="Takahashi S."/>
            <person name="Yoshida T."/>
            <person name="Shimamura S."/>
            <person name="Takaki Y."/>
            <person name="Nagai Y."/>
            <person name="Toyoda A."/>
            <person name="Suzuki Y."/>
            <person name="Arimoto A."/>
            <person name="Ishii H."/>
            <person name="Satoh N."/>
            <person name="Nishiyama T."/>
            <person name="Hasebe M."/>
            <person name="Maruyama T."/>
            <person name="Minagawa J."/>
            <person name="Obokata J."/>
            <person name="Shigenobu S."/>
        </authorList>
    </citation>
    <scope>NUCLEOTIDE SEQUENCE [LARGE SCALE GENOMIC DNA]</scope>
</reference>
<gene>
    <name evidence="1" type="ORF">PoB_000087800</name>
</gene>
<comment type="caution">
    <text evidence="1">The sequence shown here is derived from an EMBL/GenBank/DDBJ whole genome shotgun (WGS) entry which is preliminary data.</text>
</comment>
<evidence type="ECO:0000313" key="1">
    <source>
        <dbReference type="EMBL" id="GFN74372.1"/>
    </source>
</evidence>
<name>A0AAV3XVJ2_9GAST</name>
<protein>
    <submittedName>
        <fullName evidence="1">Uncharacterized protein</fullName>
    </submittedName>
</protein>
<sequence>MRCRRGEYIEDEVAKVRTDGGDWACRMRCRRGEYREDEVAKVRTDGGDWACRMRCRRAVENHCIKEKSRFNFYFWMPRRKLHQELKLSARFLPNLTQDTCSETFKDFTTLSFRNSIKTRNLGVCTCLRKVDRERNVRTKLKVIYNRSKPKNVNSFKKKTRHSLIHMILNKCLAKIPSALLE</sequence>
<accession>A0AAV3XVJ2</accession>
<organism evidence="1 2">
    <name type="scientific">Plakobranchus ocellatus</name>
    <dbReference type="NCBI Taxonomy" id="259542"/>
    <lineage>
        <taxon>Eukaryota</taxon>
        <taxon>Metazoa</taxon>
        <taxon>Spiralia</taxon>
        <taxon>Lophotrochozoa</taxon>
        <taxon>Mollusca</taxon>
        <taxon>Gastropoda</taxon>
        <taxon>Heterobranchia</taxon>
        <taxon>Euthyneura</taxon>
        <taxon>Panpulmonata</taxon>
        <taxon>Sacoglossa</taxon>
        <taxon>Placobranchoidea</taxon>
        <taxon>Plakobranchidae</taxon>
        <taxon>Plakobranchus</taxon>
    </lineage>
</organism>
<dbReference type="Proteomes" id="UP000735302">
    <property type="component" value="Unassembled WGS sequence"/>
</dbReference>
<keyword evidence="2" id="KW-1185">Reference proteome</keyword>
<dbReference type="AlphaFoldDB" id="A0AAV3XVJ2"/>